<keyword evidence="2" id="KW-1185">Reference proteome</keyword>
<accession>A0ACA9RBN6</accession>
<protein>
    <submittedName>
        <fullName evidence="1">7105_t:CDS:1</fullName>
    </submittedName>
</protein>
<evidence type="ECO:0000313" key="1">
    <source>
        <dbReference type="EMBL" id="CAG8786567.1"/>
    </source>
</evidence>
<feature type="non-terminal residue" evidence="1">
    <location>
        <position position="1"/>
    </location>
</feature>
<proteinExistence type="predicted"/>
<reference evidence="1" key="1">
    <citation type="submission" date="2021-06" db="EMBL/GenBank/DDBJ databases">
        <authorList>
            <person name="Kallberg Y."/>
            <person name="Tangrot J."/>
            <person name="Rosling A."/>
        </authorList>
    </citation>
    <scope>NUCLEOTIDE SEQUENCE</scope>
    <source>
        <strain evidence="1">MA461A</strain>
    </source>
</reference>
<sequence>DELNDLLDPSVDNIPEYFNEDEYLETDEEKELEEVMLSNWMILLGIRLNTTLTVLLA</sequence>
<dbReference type="EMBL" id="CAJVQC010048693">
    <property type="protein sequence ID" value="CAG8786567.1"/>
    <property type="molecule type" value="Genomic_DNA"/>
</dbReference>
<gene>
    <name evidence="1" type="ORF">RPERSI_LOCUS18405</name>
</gene>
<dbReference type="Proteomes" id="UP000789920">
    <property type="component" value="Unassembled WGS sequence"/>
</dbReference>
<comment type="caution">
    <text evidence="1">The sequence shown here is derived from an EMBL/GenBank/DDBJ whole genome shotgun (WGS) entry which is preliminary data.</text>
</comment>
<evidence type="ECO:0000313" key="2">
    <source>
        <dbReference type="Proteomes" id="UP000789920"/>
    </source>
</evidence>
<organism evidence="1 2">
    <name type="scientific">Racocetra persica</name>
    <dbReference type="NCBI Taxonomy" id="160502"/>
    <lineage>
        <taxon>Eukaryota</taxon>
        <taxon>Fungi</taxon>
        <taxon>Fungi incertae sedis</taxon>
        <taxon>Mucoromycota</taxon>
        <taxon>Glomeromycotina</taxon>
        <taxon>Glomeromycetes</taxon>
        <taxon>Diversisporales</taxon>
        <taxon>Gigasporaceae</taxon>
        <taxon>Racocetra</taxon>
    </lineage>
</organism>
<name>A0ACA9RBN6_9GLOM</name>